<keyword evidence="1" id="KW-0472">Membrane</keyword>
<proteinExistence type="predicted"/>
<gene>
    <name evidence="3" type="ORF">H9894_01505</name>
</gene>
<feature type="transmembrane region" description="Helical" evidence="1">
    <location>
        <begin position="86"/>
        <end position="119"/>
    </location>
</feature>
<organism evidence="3 4">
    <name type="scientific">Candidatus Desulfovibrio intestinipullorum</name>
    <dbReference type="NCBI Taxonomy" id="2838536"/>
    <lineage>
        <taxon>Bacteria</taxon>
        <taxon>Pseudomonadati</taxon>
        <taxon>Thermodesulfobacteriota</taxon>
        <taxon>Desulfovibrionia</taxon>
        <taxon>Desulfovibrionales</taxon>
        <taxon>Desulfovibrionaceae</taxon>
        <taxon>Desulfovibrio</taxon>
    </lineage>
</organism>
<reference evidence="3" key="1">
    <citation type="journal article" date="2021" name="PeerJ">
        <title>Extensive microbial diversity within the chicken gut microbiome revealed by metagenomics and culture.</title>
        <authorList>
            <person name="Gilroy R."/>
            <person name="Ravi A."/>
            <person name="Getino M."/>
            <person name="Pursley I."/>
            <person name="Horton D.L."/>
            <person name="Alikhan N.F."/>
            <person name="Baker D."/>
            <person name="Gharbi K."/>
            <person name="Hall N."/>
            <person name="Watson M."/>
            <person name="Adriaenssens E.M."/>
            <person name="Foster-Nyarko E."/>
            <person name="Jarju S."/>
            <person name="Secka A."/>
            <person name="Antonio M."/>
            <person name="Oren A."/>
            <person name="Chaudhuri R.R."/>
            <person name="La Ragione R."/>
            <person name="Hildebrand F."/>
            <person name="Pallen M.J."/>
        </authorList>
    </citation>
    <scope>NUCLEOTIDE SEQUENCE</scope>
    <source>
        <strain evidence="3">ChiHecec2B26-446</strain>
    </source>
</reference>
<evidence type="ECO:0000259" key="2">
    <source>
        <dbReference type="Pfam" id="PF04982"/>
    </source>
</evidence>
<name>A0A9D1PV25_9BACT</name>
<dbReference type="AlphaFoldDB" id="A0A9D1PV25"/>
<evidence type="ECO:0000313" key="3">
    <source>
        <dbReference type="EMBL" id="HIV99857.1"/>
    </source>
</evidence>
<evidence type="ECO:0000256" key="1">
    <source>
        <dbReference type="SAM" id="Phobius"/>
    </source>
</evidence>
<accession>A0A9D1PV25</accession>
<feature type="transmembrane region" description="Helical" evidence="1">
    <location>
        <begin position="146"/>
        <end position="167"/>
    </location>
</feature>
<keyword evidence="1" id="KW-0812">Transmembrane</keyword>
<protein>
    <submittedName>
        <fullName evidence="3">HPP family protein</fullName>
    </submittedName>
</protein>
<dbReference type="Proteomes" id="UP000886752">
    <property type="component" value="Unassembled WGS sequence"/>
</dbReference>
<keyword evidence="1" id="KW-1133">Transmembrane helix</keyword>
<dbReference type="Pfam" id="PF04982">
    <property type="entry name" value="TM_HPP"/>
    <property type="match status" value="1"/>
</dbReference>
<dbReference type="InterPro" id="IPR007065">
    <property type="entry name" value="HPP"/>
</dbReference>
<dbReference type="PANTHER" id="PTHR33741:SF5">
    <property type="entry name" value="TRANSMEMBRANE PROTEIN DDB_G0269096-RELATED"/>
    <property type="match status" value="1"/>
</dbReference>
<sequence length="206" mass="21468">MRAFVRTVLLHVFPGIHAAADIGILLRIWVGSTLTVGAIALLDKYLGSSTGLPLIMGPFGASAVLCFATPQSPFARPRSILGGHVLSALAGVFCANCFSTSLVLAAGCAVGTAIVLMLITGTLHPPGGATALIAVTGGPAIAQLGYLYVLMPCLTGSLLLVAVSAFIKTCDRTCRLAGACAVRDRTVLLRPRLRRRLHILSRLHKD</sequence>
<feature type="domain" description="HPP transmembrane region" evidence="2">
    <location>
        <begin position="21"/>
        <end position="170"/>
    </location>
</feature>
<reference evidence="3" key="2">
    <citation type="submission" date="2021-04" db="EMBL/GenBank/DDBJ databases">
        <authorList>
            <person name="Gilroy R."/>
        </authorList>
    </citation>
    <scope>NUCLEOTIDE SEQUENCE</scope>
    <source>
        <strain evidence="3">ChiHecec2B26-446</strain>
    </source>
</reference>
<dbReference type="InterPro" id="IPR058581">
    <property type="entry name" value="TM_HPP"/>
</dbReference>
<dbReference type="PANTHER" id="PTHR33741">
    <property type="entry name" value="TRANSMEMBRANE PROTEIN DDB_G0269096-RELATED"/>
    <property type="match status" value="1"/>
</dbReference>
<evidence type="ECO:0000313" key="4">
    <source>
        <dbReference type="Proteomes" id="UP000886752"/>
    </source>
</evidence>
<dbReference type="EMBL" id="DXHV01000017">
    <property type="protein sequence ID" value="HIV99857.1"/>
    <property type="molecule type" value="Genomic_DNA"/>
</dbReference>
<comment type="caution">
    <text evidence="3">The sequence shown here is derived from an EMBL/GenBank/DDBJ whole genome shotgun (WGS) entry which is preliminary data.</text>
</comment>